<evidence type="ECO:0000313" key="2">
    <source>
        <dbReference type="Proteomes" id="UP000221961"/>
    </source>
</evidence>
<accession>A0A291RRG8</accession>
<name>A0A291RRG8_9NOCA</name>
<reference evidence="1 2" key="1">
    <citation type="submission" date="2017-10" db="EMBL/GenBank/DDBJ databases">
        <title>Comparative genomics between pathogenic Norcardia.</title>
        <authorList>
            <person name="Zeng L."/>
        </authorList>
    </citation>
    <scope>NUCLEOTIDE SEQUENCE [LARGE SCALE GENOMIC DNA]</scope>
    <source>
        <strain evidence="1 2">NC_YFY_NT001</strain>
    </source>
</reference>
<organism evidence="1 2">
    <name type="scientific">Nocardia terpenica</name>
    <dbReference type="NCBI Taxonomy" id="455432"/>
    <lineage>
        <taxon>Bacteria</taxon>
        <taxon>Bacillati</taxon>
        <taxon>Actinomycetota</taxon>
        <taxon>Actinomycetes</taxon>
        <taxon>Mycobacteriales</taxon>
        <taxon>Nocardiaceae</taxon>
        <taxon>Nocardia</taxon>
    </lineage>
</organism>
<dbReference type="GeneID" id="88361605"/>
<evidence type="ECO:0000313" key="1">
    <source>
        <dbReference type="EMBL" id="ATL69849.1"/>
    </source>
</evidence>
<dbReference type="AlphaFoldDB" id="A0A291RRG8"/>
<dbReference type="EMBL" id="CP023778">
    <property type="protein sequence ID" value="ATL69849.1"/>
    <property type="molecule type" value="Genomic_DNA"/>
</dbReference>
<proteinExistence type="predicted"/>
<dbReference type="Proteomes" id="UP000221961">
    <property type="component" value="Chromosome"/>
</dbReference>
<gene>
    <name evidence="1" type="ORF">CRH09_30445</name>
</gene>
<sequence length="107" mass="12607">MRIYTKTRGAEPHASTMFFCTLKGKYLSDTYLGMYYPSYNDNRMWHVVYYEANSQTATKDVRARTEAEILILRNGYECVARMTEAFNQQRNETAQILGDYINTYRQS</sequence>
<protein>
    <submittedName>
        <fullName evidence="1">Uncharacterized protein</fullName>
    </submittedName>
</protein>
<dbReference type="RefSeq" id="WP_098696854.1">
    <property type="nucleotide sequence ID" value="NZ_CP023778.1"/>
</dbReference>
<dbReference type="KEGG" id="ntp:CRH09_30445"/>